<dbReference type="VEuPathDB" id="FungiDB:FUN_007918"/>
<keyword evidence="1" id="KW-1133">Transmembrane helix</keyword>
<dbReference type="VEuPathDB" id="FungiDB:RhiirFUN_008320"/>
<organism evidence="2 3">
    <name type="scientific">Rhizophagus irregularis</name>
    <dbReference type="NCBI Taxonomy" id="588596"/>
    <lineage>
        <taxon>Eukaryota</taxon>
        <taxon>Fungi</taxon>
        <taxon>Fungi incertae sedis</taxon>
        <taxon>Mucoromycota</taxon>
        <taxon>Glomeromycotina</taxon>
        <taxon>Glomeromycetes</taxon>
        <taxon>Glomerales</taxon>
        <taxon>Glomeraceae</taxon>
        <taxon>Rhizophagus</taxon>
    </lineage>
</organism>
<dbReference type="AlphaFoldDB" id="A0A2N1N1B0"/>
<protein>
    <submittedName>
        <fullName evidence="2">Uncharacterized protein</fullName>
    </submittedName>
</protein>
<feature type="transmembrane region" description="Helical" evidence="1">
    <location>
        <begin position="278"/>
        <end position="301"/>
    </location>
</feature>
<comment type="caution">
    <text evidence="2">The sequence shown here is derived from an EMBL/GenBank/DDBJ whole genome shotgun (WGS) entry which is preliminary data.</text>
</comment>
<gene>
    <name evidence="2" type="ORF">RhiirC2_835035</name>
</gene>
<dbReference type="VEuPathDB" id="FungiDB:RhiirA1_453997"/>
<reference evidence="2 3" key="1">
    <citation type="submission" date="2016-04" db="EMBL/GenBank/DDBJ databases">
        <title>Genome analyses suggest a sexual origin of heterokaryosis in a supposedly ancient asexual fungus.</title>
        <authorList>
            <person name="Ropars J."/>
            <person name="Sedzielewska K."/>
            <person name="Noel J."/>
            <person name="Charron P."/>
            <person name="Farinelli L."/>
            <person name="Marton T."/>
            <person name="Kruger M."/>
            <person name="Pelin A."/>
            <person name="Brachmann A."/>
            <person name="Corradi N."/>
        </authorList>
    </citation>
    <scope>NUCLEOTIDE SEQUENCE [LARGE SCALE GENOMIC DNA]</scope>
    <source>
        <strain evidence="2 3">C2</strain>
    </source>
</reference>
<name>A0A2N1N1B0_9GLOM</name>
<keyword evidence="1" id="KW-0472">Membrane</keyword>
<sequence>MAEQPSQKIDKTTCEGFPKTVECSINHVEGNERYGCRIEGEKYENNETSEYCPNATRIRSLHMALGELCRISALGSTTGLNGDHVDLYTLTFTLEKAEVWNPCIKCQQKVGGGLNESCRSCNSSPMVIEVIANEYEHNLFASYINHGPCEVSNLNCIKPGSNLEDYVNEVQEYGFNHIILIGVREHGIIFLNCYGRLFILDTITGVLWPLGDTLDEAVTKPWTGELLWNVDEAGTIFEVEYYGIIRGVKEDQKPLKIEETHKKTKTNKGKKKKEGHTFLILGAFHYIFTPLAIIVVLRCVIRSKKNFAKRI</sequence>
<proteinExistence type="predicted"/>
<reference evidence="2 3" key="2">
    <citation type="submission" date="2017-10" db="EMBL/GenBank/DDBJ databases">
        <title>Extensive intraspecific genome diversity in a model arbuscular mycorrhizal fungus.</title>
        <authorList>
            <person name="Chen E.C.H."/>
            <person name="Morin E."/>
            <person name="Baudet D."/>
            <person name="Noel J."/>
            <person name="Ndikumana S."/>
            <person name="Charron P."/>
            <person name="St-Onge C."/>
            <person name="Giorgi J."/>
            <person name="Grigoriev I.V."/>
            <person name="Roux C."/>
            <person name="Martin F.M."/>
            <person name="Corradi N."/>
        </authorList>
    </citation>
    <scope>NUCLEOTIDE SEQUENCE [LARGE SCALE GENOMIC DNA]</scope>
    <source>
        <strain evidence="2 3">C2</strain>
    </source>
</reference>
<evidence type="ECO:0000313" key="3">
    <source>
        <dbReference type="Proteomes" id="UP000233469"/>
    </source>
</evidence>
<dbReference type="EMBL" id="LLXL01000924">
    <property type="protein sequence ID" value="PKK67723.1"/>
    <property type="molecule type" value="Genomic_DNA"/>
</dbReference>
<accession>A0A2N1N1B0</accession>
<evidence type="ECO:0000256" key="1">
    <source>
        <dbReference type="SAM" id="Phobius"/>
    </source>
</evidence>
<evidence type="ECO:0000313" key="2">
    <source>
        <dbReference type="EMBL" id="PKK67723.1"/>
    </source>
</evidence>
<dbReference type="Proteomes" id="UP000233469">
    <property type="component" value="Unassembled WGS sequence"/>
</dbReference>
<keyword evidence="1" id="KW-0812">Transmembrane</keyword>